<evidence type="ECO:0000256" key="8">
    <source>
        <dbReference type="SAM" id="Phobius"/>
    </source>
</evidence>
<evidence type="ECO:0000256" key="1">
    <source>
        <dbReference type="ARBA" id="ARBA00004651"/>
    </source>
</evidence>
<comment type="subcellular location">
    <subcellularLocation>
        <location evidence="1">Cell membrane</location>
        <topology evidence="1">Multi-pass membrane protein</topology>
    </subcellularLocation>
</comment>
<evidence type="ECO:0000256" key="2">
    <source>
        <dbReference type="ARBA" id="ARBA00022475"/>
    </source>
</evidence>
<comment type="caution">
    <text evidence="10">The sequence shown here is derived from an EMBL/GenBank/DDBJ whole genome shotgun (WGS) entry which is preliminary data.</text>
</comment>
<name>A0A1G2FBQ9_9BACT</name>
<dbReference type="InterPro" id="IPR050297">
    <property type="entry name" value="LipidA_mod_glycosyltrf_83"/>
</dbReference>
<keyword evidence="2" id="KW-1003">Cell membrane</keyword>
<protein>
    <recommendedName>
        <fullName evidence="9">Glycosyltransferase RgtA/B/C/D-like domain-containing protein</fullName>
    </recommendedName>
</protein>
<sequence>MILSIGQNKKKVLIKLLYFLIPAFIFLGTIFILWSLVSSQPFDHDESVYLTKARSWMEGAPADQFVIYRPIGMVSFGWIFLHFSDSEKVVRIFGVIFGALAILFIYLFFKRTFGVPVALGVTGVVGTSSLFLQQASRFFNDIPSSGFLIGVLYLFYIHYESAGRSKSIYFVGPLVALAFYIRYGVATTLGVIVVLSFFILLPKFRQKENVSYSKLQTTLIISILLFTPHFLESYIIMKDPLGILRLSGKAAQRQYLGEGLVNYIKWLPNEIGGWVLGITAIIGIIATIIIIFRKTLRQNYVSLFWIGSIGLLSFFATGLLVHAEARYVFFSMVFLSSVGIASMYYLLRNRSVIVANLLMVIFLFVTFYFALIHYQNVNSFFNEREVNKTSIAYIEALKVIRKDSSSENGCALWLIPFRPTASWYSKCNILIVNDIDTFEKDIRIHFKKDLYSLVFTKFKEPQITQDESEKYGVILTEIFRVNKLSYGDLIVYRISRKNSDEEDYLNLLEK</sequence>
<evidence type="ECO:0000259" key="9">
    <source>
        <dbReference type="Pfam" id="PF13231"/>
    </source>
</evidence>
<gene>
    <name evidence="10" type="ORF">A2815_02340</name>
</gene>
<feature type="transmembrane region" description="Helical" evidence="8">
    <location>
        <begin position="179"/>
        <end position="201"/>
    </location>
</feature>
<feature type="transmembrane region" description="Helical" evidence="8">
    <location>
        <begin position="327"/>
        <end position="347"/>
    </location>
</feature>
<keyword evidence="7 8" id="KW-0472">Membrane</keyword>
<evidence type="ECO:0000256" key="6">
    <source>
        <dbReference type="ARBA" id="ARBA00022989"/>
    </source>
</evidence>
<evidence type="ECO:0000256" key="4">
    <source>
        <dbReference type="ARBA" id="ARBA00022679"/>
    </source>
</evidence>
<feature type="transmembrane region" description="Helical" evidence="8">
    <location>
        <begin position="303"/>
        <end position="321"/>
    </location>
</feature>
<dbReference type="InterPro" id="IPR038731">
    <property type="entry name" value="RgtA/B/C-like"/>
</dbReference>
<evidence type="ECO:0000313" key="11">
    <source>
        <dbReference type="Proteomes" id="UP000176974"/>
    </source>
</evidence>
<dbReference type="Pfam" id="PF13231">
    <property type="entry name" value="PMT_2"/>
    <property type="match status" value="1"/>
</dbReference>
<dbReference type="GO" id="GO:0016763">
    <property type="term" value="F:pentosyltransferase activity"/>
    <property type="evidence" value="ECO:0007669"/>
    <property type="project" value="TreeGrafter"/>
</dbReference>
<organism evidence="10 11">
    <name type="scientific">Candidatus Portnoybacteria bacterium RIFCSPHIGHO2_01_FULL_40_12b</name>
    <dbReference type="NCBI Taxonomy" id="1801994"/>
    <lineage>
        <taxon>Bacteria</taxon>
        <taxon>Candidatus Portnoyibacteriota</taxon>
    </lineage>
</organism>
<dbReference type="PANTHER" id="PTHR33908">
    <property type="entry name" value="MANNOSYLTRANSFERASE YKCB-RELATED"/>
    <property type="match status" value="1"/>
</dbReference>
<keyword evidence="4" id="KW-0808">Transferase</keyword>
<feature type="transmembrane region" description="Helical" evidence="8">
    <location>
        <begin position="139"/>
        <end position="159"/>
    </location>
</feature>
<proteinExistence type="predicted"/>
<feature type="transmembrane region" description="Helical" evidence="8">
    <location>
        <begin position="65"/>
        <end position="83"/>
    </location>
</feature>
<evidence type="ECO:0000256" key="7">
    <source>
        <dbReference type="ARBA" id="ARBA00023136"/>
    </source>
</evidence>
<feature type="transmembrane region" description="Helical" evidence="8">
    <location>
        <begin position="12"/>
        <end position="37"/>
    </location>
</feature>
<feature type="transmembrane region" description="Helical" evidence="8">
    <location>
        <begin position="115"/>
        <end position="132"/>
    </location>
</feature>
<feature type="transmembrane region" description="Helical" evidence="8">
    <location>
        <begin position="90"/>
        <end position="109"/>
    </location>
</feature>
<dbReference type="EMBL" id="MHMY01000012">
    <property type="protein sequence ID" value="OGZ35307.1"/>
    <property type="molecule type" value="Genomic_DNA"/>
</dbReference>
<evidence type="ECO:0000256" key="3">
    <source>
        <dbReference type="ARBA" id="ARBA00022676"/>
    </source>
</evidence>
<feature type="transmembrane region" description="Helical" evidence="8">
    <location>
        <begin position="354"/>
        <end position="374"/>
    </location>
</feature>
<dbReference type="Proteomes" id="UP000176974">
    <property type="component" value="Unassembled WGS sequence"/>
</dbReference>
<keyword evidence="5 8" id="KW-0812">Transmembrane</keyword>
<keyword evidence="6 8" id="KW-1133">Transmembrane helix</keyword>
<dbReference type="GO" id="GO:0005886">
    <property type="term" value="C:plasma membrane"/>
    <property type="evidence" value="ECO:0007669"/>
    <property type="project" value="UniProtKB-SubCell"/>
</dbReference>
<reference evidence="10 11" key="1">
    <citation type="journal article" date="2016" name="Nat. Commun.">
        <title>Thousands of microbial genomes shed light on interconnected biogeochemical processes in an aquifer system.</title>
        <authorList>
            <person name="Anantharaman K."/>
            <person name="Brown C.T."/>
            <person name="Hug L.A."/>
            <person name="Sharon I."/>
            <person name="Castelle C.J."/>
            <person name="Probst A.J."/>
            <person name="Thomas B.C."/>
            <person name="Singh A."/>
            <person name="Wilkins M.J."/>
            <person name="Karaoz U."/>
            <person name="Brodie E.L."/>
            <person name="Williams K.H."/>
            <person name="Hubbard S.S."/>
            <person name="Banfield J.F."/>
        </authorList>
    </citation>
    <scope>NUCLEOTIDE SEQUENCE [LARGE SCALE GENOMIC DNA]</scope>
</reference>
<feature type="transmembrane region" description="Helical" evidence="8">
    <location>
        <begin position="271"/>
        <end position="291"/>
    </location>
</feature>
<feature type="domain" description="Glycosyltransferase RgtA/B/C/D-like" evidence="9">
    <location>
        <begin position="83"/>
        <end position="230"/>
    </location>
</feature>
<keyword evidence="3" id="KW-0328">Glycosyltransferase</keyword>
<dbReference type="PANTHER" id="PTHR33908:SF11">
    <property type="entry name" value="MEMBRANE PROTEIN"/>
    <property type="match status" value="1"/>
</dbReference>
<dbReference type="AlphaFoldDB" id="A0A1G2FBQ9"/>
<accession>A0A1G2FBQ9</accession>
<feature type="transmembrane region" description="Helical" evidence="8">
    <location>
        <begin position="213"/>
        <end position="231"/>
    </location>
</feature>
<evidence type="ECO:0000313" key="10">
    <source>
        <dbReference type="EMBL" id="OGZ35307.1"/>
    </source>
</evidence>
<dbReference type="GO" id="GO:0009103">
    <property type="term" value="P:lipopolysaccharide biosynthetic process"/>
    <property type="evidence" value="ECO:0007669"/>
    <property type="project" value="UniProtKB-ARBA"/>
</dbReference>
<evidence type="ECO:0000256" key="5">
    <source>
        <dbReference type="ARBA" id="ARBA00022692"/>
    </source>
</evidence>